<feature type="compositionally biased region" description="Low complexity" evidence="1">
    <location>
        <begin position="347"/>
        <end position="356"/>
    </location>
</feature>
<sequence length="1882" mass="209167">MTINDSDDTASGSGHADTDVEVPVVTVGQLQDVLSPAAFGQLERLRDVDFCRVDYQFLETEFADALRELEHVESVTAALFRALLEMKRTQVLHSNRMVELEDEIQGLHASLSSLAQPTKIFNAQAEGQLRKERKELAEFKTYVAERMDMMQTSLGKAERNVDLLQTRCTANKDTMEEVVMELFPMKELAKFLATEFSEMHEHNDVIWGMVMRLQERIHDLALDVDHEGSAYEVPDEERSAGHRLSLEAEILRDASEEASSSPSSLSLIIDTSNWLEADLESRSVSPTDGGAPPPASLTDGSAPRTAASPSSLGLGLSGDGGAPPPASSTDGSAPPPASLTDGSAPRTAASPSSLGLGLSGDGGAPSPAPPTDGDAPPPSPGLGLNGVAVNMFPMAERIFAILSLVSDVLAGSRALGVTPLFPTQSMPIQCAVVAPSTEAPSPSESTQSTIYAALDAVGLNFKNISFNTMWHYLDLCSTMHLDRDARTDGEARKTEAAISSTILLTTAGELPSQQASSSRSSHTRDRDWMAGQEEHQNTNVLAVESSSSSHARDQPGISTPDVVNPSTSSAGQGHGTKASDHADRLKPILTGIVATADNLGQTVPPNMSLTFRSQPTTLTDPVPEPNEGAFVSFYLWLEEQRRYVVHIQPTGDLELDTLRMTVLEKLDAEITKLDTMKGRAWSRLVTELIIGAHRRKKDGPLHIKSDILERRSRTRKMQPFILAGLIMASILHSLAAASRLCSDYILATLQVVIFGAFVWSNTQTGQAVLTPGQEELLTKVPDDMRTVFKDLELEPDLVRYACCPKCASLYSPDPQKPDDPYPHTCTFQETDQPVCGTTLVYKQDHAPTRKNEPGKVTYEPVLVYPYRKVETWLMDLVSRRGLVERMRAAWSSVPGRWRDIFHAPAVRTFLGPDRKTLFSAQPDNTVHIVFSLFIDWFNPFGNKKAGKSHSVGAIYLICENLPDHLRYRPEYMCLLSIIPGPKEPTLHWINHLLRPLVDELLVLWHRGILFENVSPDHVAVLVRAAVIPLVCDLPALRKAAGFAGHMAAHFCSFCQLLKDRINDLDRSHWPTRSWSEHLRLATKWKEAPTDAVRATEFKEHGIRWSELLRLEYWDPTQFAVVDAMHNLLLGDLRHHCRDVWGLDVKDKASDSSKAQPHTPEQQRAQLLLVEKAITNQSKNTWGKIRKGYVVAVAEFNGISPKDASLSKAAYVNALLEHFASSSNPGVKLPPVLDDATADFHLAENPHDISKHRIIDQPTIKMIREDISNTTFPSWMERPLRNFGSPSHGKLKADQWRTVGTVSLVITLCRLWGSSKASDRSKLLLDNFLALVCAVDLATRRSMDIARAEKFDSYMMHYLRTLRSVFRHHLVPNHHLSLHLRQCLLLFGPVHAWWTFPFERYNGILQQLNTNNKTKDMPLTFMRYFHIGCTLRWLMDTIEWPTSLPFKKMVSTYHEAVKSVRAVGLRIADFIPFGLNAPEDTRLQDYNEKKEEELPRELYDSLLALISSFSACSFSSAYAATNPGMPVLPVGVNNIGSIDRNGVRFATRKTGLRDSFVLFDDPLADVEHAIPLAGQIAGIFLHGRREEGKVVLETFLWIDEYRPLDPGHTLHDPYRRFPDINTWLCYNVFQPTPRLVRPQNEHKGPLSMSACIWSKCVPFSVFRSSFRTPSSRHFVALHRHSIATPTPIVHRHSNTPSPLQYSTMSSQSPAVQMTLAGTEYIGQIVHSAPAASVVAWGYPDIETEGGVFISFNPQVYIFKTSSSAEINLFLVLHGAEHDDAVLIDLKENILMQDSERPNVLACAREVPSGGVRITFEDVESAEDFEVWMHAALLEVAAQEDEIPLGRLIELLARPEGLEYDEERDIFPGLERLAEEIDAEASED</sequence>
<dbReference type="OrthoDB" id="3247418at2759"/>
<evidence type="ECO:0000313" key="2">
    <source>
        <dbReference type="EMBL" id="PIL31020.1"/>
    </source>
</evidence>
<gene>
    <name evidence="2" type="ORF">GSI_05714</name>
</gene>
<dbReference type="Pfam" id="PF02992">
    <property type="entry name" value="Transposase_21"/>
    <property type="match status" value="1"/>
</dbReference>
<accession>A0A2G8SB86</accession>
<comment type="caution">
    <text evidence="2">The sequence shown here is derived from an EMBL/GenBank/DDBJ whole genome shotgun (WGS) entry which is preliminary data.</text>
</comment>
<name>A0A2G8SB86_9APHY</name>
<feature type="region of interest" description="Disordered" evidence="1">
    <location>
        <begin position="282"/>
        <end position="382"/>
    </location>
</feature>
<feature type="region of interest" description="Disordered" evidence="1">
    <location>
        <begin position="508"/>
        <end position="583"/>
    </location>
</feature>
<feature type="compositionally biased region" description="Polar residues" evidence="1">
    <location>
        <begin position="537"/>
        <end position="549"/>
    </location>
</feature>
<feature type="compositionally biased region" description="Basic and acidic residues" evidence="1">
    <location>
        <begin position="522"/>
        <end position="536"/>
    </location>
</feature>
<keyword evidence="3" id="KW-1185">Reference proteome</keyword>
<proteinExistence type="predicted"/>
<dbReference type="EMBL" id="AYKW01000012">
    <property type="protein sequence ID" value="PIL31020.1"/>
    <property type="molecule type" value="Genomic_DNA"/>
</dbReference>
<dbReference type="Proteomes" id="UP000230002">
    <property type="component" value="Unassembled WGS sequence"/>
</dbReference>
<organism evidence="2 3">
    <name type="scientific">Ganoderma sinense ZZ0214-1</name>
    <dbReference type="NCBI Taxonomy" id="1077348"/>
    <lineage>
        <taxon>Eukaryota</taxon>
        <taxon>Fungi</taxon>
        <taxon>Dikarya</taxon>
        <taxon>Basidiomycota</taxon>
        <taxon>Agaricomycotina</taxon>
        <taxon>Agaricomycetes</taxon>
        <taxon>Polyporales</taxon>
        <taxon>Polyporaceae</taxon>
        <taxon>Ganoderma</taxon>
    </lineage>
</organism>
<dbReference type="PANTHER" id="PTHR46579:SF2">
    <property type="entry name" value="C2H2-TYPE DOMAIN-CONTAINING PROTEIN"/>
    <property type="match status" value="1"/>
</dbReference>
<feature type="compositionally biased region" description="Pro residues" evidence="1">
    <location>
        <begin position="366"/>
        <end position="380"/>
    </location>
</feature>
<reference evidence="2 3" key="1">
    <citation type="journal article" date="2015" name="Sci. Rep.">
        <title>Chromosome-level genome map provides insights into diverse defense mechanisms in the medicinal fungus Ganoderma sinense.</title>
        <authorList>
            <person name="Zhu Y."/>
            <person name="Xu J."/>
            <person name="Sun C."/>
            <person name="Zhou S."/>
            <person name="Xu H."/>
            <person name="Nelson D.R."/>
            <person name="Qian J."/>
            <person name="Song J."/>
            <person name="Luo H."/>
            <person name="Xiang L."/>
            <person name="Li Y."/>
            <person name="Xu Z."/>
            <person name="Ji A."/>
            <person name="Wang L."/>
            <person name="Lu S."/>
            <person name="Hayward A."/>
            <person name="Sun W."/>
            <person name="Li X."/>
            <person name="Schwartz D.C."/>
            <person name="Wang Y."/>
            <person name="Chen S."/>
        </authorList>
    </citation>
    <scope>NUCLEOTIDE SEQUENCE [LARGE SCALE GENOMIC DNA]</scope>
    <source>
        <strain evidence="2 3">ZZ0214-1</strain>
    </source>
</reference>
<evidence type="ECO:0000256" key="1">
    <source>
        <dbReference type="SAM" id="MobiDB-lite"/>
    </source>
</evidence>
<dbReference type="PANTHER" id="PTHR46579">
    <property type="entry name" value="F5/8 TYPE C DOMAIN-CONTAINING PROTEIN-RELATED"/>
    <property type="match status" value="1"/>
</dbReference>
<dbReference type="InterPro" id="IPR004242">
    <property type="entry name" value="Transposase_21"/>
</dbReference>
<dbReference type="STRING" id="1077348.A0A2G8SB86"/>
<protein>
    <submittedName>
        <fullName evidence="2">Uncharacterized protein</fullName>
    </submittedName>
</protein>
<evidence type="ECO:0000313" key="3">
    <source>
        <dbReference type="Proteomes" id="UP000230002"/>
    </source>
</evidence>